<keyword evidence="5" id="KW-1185">Reference proteome</keyword>
<dbReference type="SUPFAM" id="SSF81383">
    <property type="entry name" value="F-box domain"/>
    <property type="match status" value="1"/>
</dbReference>
<dbReference type="Proteomes" id="UP000265566">
    <property type="component" value="Chromosome 5"/>
</dbReference>
<accession>G7KFL9</accession>
<dbReference type="Pfam" id="PF00646">
    <property type="entry name" value="F-box"/>
    <property type="match status" value="1"/>
</dbReference>
<dbReference type="PROSITE" id="PS50181">
    <property type="entry name" value="FBOX"/>
    <property type="match status" value="1"/>
</dbReference>
<feature type="domain" description="F-box" evidence="1">
    <location>
        <begin position="76"/>
        <end position="126"/>
    </location>
</feature>
<dbReference type="PaxDb" id="3880-AES98950"/>
<evidence type="ECO:0000313" key="4">
    <source>
        <dbReference type="EnsemblPlants" id="AES98950"/>
    </source>
</evidence>
<name>G7KFL9_MEDTR</name>
<dbReference type="Proteomes" id="UP000002051">
    <property type="component" value="Chromosome 5"/>
</dbReference>
<dbReference type="EMBL" id="PSQE01000005">
    <property type="protein sequence ID" value="RHN56716.1"/>
    <property type="molecule type" value="Genomic_DNA"/>
</dbReference>
<organism evidence="2 5">
    <name type="scientific">Medicago truncatula</name>
    <name type="common">Barrel medic</name>
    <name type="synonym">Medicago tribuloides</name>
    <dbReference type="NCBI Taxonomy" id="3880"/>
    <lineage>
        <taxon>Eukaryota</taxon>
        <taxon>Viridiplantae</taxon>
        <taxon>Streptophyta</taxon>
        <taxon>Embryophyta</taxon>
        <taxon>Tracheophyta</taxon>
        <taxon>Spermatophyta</taxon>
        <taxon>Magnoliopsida</taxon>
        <taxon>eudicotyledons</taxon>
        <taxon>Gunneridae</taxon>
        <taxon>Pentapetalae</taxon>
        <taxon>rosids</taxon>
        <taxon>fabids</taxon>
        <taxon>Fabales</taxon>
        <taxon>Fabaceae</taxon>
        <taxon>Papilionoideae</taxon>
        <taxon>50 kb inversion clade</taxon>
        <taxon>NPAAA clade</taxon>
        <taxon>Hologalegina</taxon>
        <taxon>IRL clade</taxon>
        <taxon>Trifolieae</taxon>
        <taxon>Medicago</taxon>
    </lineage>
</organism>
<evidence type="ECO:0000259" key="1">
    <source>
        <dbReference type="PROSITE" id="PS50181"/>
    </source>
</evidence>
<dbReference type="HOGENOM" id="CLU_1715972_0_0_1"/>
<dbReference type="PANTHER" id="PTHR31672:SF13">
    <property type="entry name" value="F-BOX PROTEIN CPR30-LIKE"/>
    <property type="match status" value="1"/>
</dbReference>
<dbReference type="InterPro" id="IPR036047">
    <property type="entry name" value="F-box-like_dom_sf"/>
</dbReference>
<reference evidence="2 5" key="1">
    <citation type="journal article" date="2011" name="Nature">
        <title>The Medicago genome provides insight into the evolution of rhizobial symbioses.</title>
        <authorList>
            <person name="Young N.D."/>
            <person name="Debelle F."/>
            <person name="Oldroyd G.E."/>
            <person name="Geurts R."/>
            <person name="Cannon S.B."/>
            <person name="Udvardi M.K."/>
            <person name="Benedito V.A."/>
            <person name="Mayer K.F."/>
            <person name="Gouzy J."/>
            <person name="Schoof H."/>
            <person name="Van de Peer Y."/>
            <person name="Proost S."/>
            <person name="Cook D.R."/>
            <person name="Meyers B.C."/>
            <person name="Spannagl M."/>
            <person name="Cheung F."/>
            <person name="De Mita S."/>
            <person name="Krishnakumar V."/>
            <person name="Gundlach H."/>
            <person name="Zhou S."/>
            <person name="Mudge J."/>
            <person name="Bharti A.K."/>
            <person name="Murray J.D."/>
            <person name="Naoumkina M.A."/>
            <person name="Rosen B."/>
            <person name="Silverstein K.A."/>
            <person name="Tang H."/>
            <person name="Rombauts S."/>
            <person name="Zhao P.X."/>
            <person name="Zhou P."/>
            <person name="Barbe V."/>
            <person name="Bardou P."/>
            <person name="Bechner M."/>
            <person name="Bellec A."/>
            <person name="Berger A."/>
            <person name="Berges H."/>
            <person name="Bidwell S."/>
            <person name="Bisseling T."/>
            <person name="Choisne N."/>
            <person name="Couloux A."/>
            <person name="Denny R."/>
            <person name="Deshpande S."/>
            <person name="Dai X."/>
            <person name="Doyle J.J."/>
            <person name="Dudez A.M."/>
            <person name="Farmer A.D."/>
            <person name="Fouteau S."/>
            <person name="Franken C."/>
            <person name="Gibelin C."/>
            <person name="Gish J."/>
            <person name="Goldstein S."/>
            <person name="Gonzalez A.J."/>
            <person name="Green P.J."/>
            <person name="Hallab A."/>
            <person name="Hartog M."/>
            <person name="Hua A."/>
            <person name="Humphray S.J."/>
            <person name="Jeong D.H."/>
            <person name="Jing Y."/>
            <person name="Jocker A."/>
            <person name="Kenton S.M."/>
            <person name="Kim D.J."/>
            <person name="Klee K."/>
            <person name="Lai H."/>
            <person name="Lang C."/>
            <person name="Lin S."/>
            <person name="Macmil S.L."/>
            <person name="Magdelenat G."/>
            <person name="Matthews L."/>
            <person name="McCorrison J."/>
            <person name="Monaghan E.L."/>
            <person name="Mun J.H."/>
            <person name="Najar F.Z."/>
            <person name="Nicholson C."/>
            <person name="Noirot C."/>
            <person name="O'Bleness M."/>
            <person name="Paule C.R."/>
            <person name="Poulain J."/>
            <person name="Prion F."/>
            <person name="Qin B."/>
            <person name="Qu C."/>
            <person name="Retzel E.F."/>
            <person name="Riddle C."/>
            <person name="Sallet E."/>
            <person name="Samain S."/>
            <person name="Samson N."/>
            <person name="Sanders I."/>
            <person name="Saurat O."/>
            <person name="Scarpelli C."/>
            <person name="Schiex T."/>
            <person name="Segurens B."/>
            <person name="Severin A.J."/>
            <person name="Sherrier D.J."/>
            <person name="Shi R."/>
            <person name="Sims S."/>
            <person name="Singer S.R."/>
            <person name="Sinharoy S."/>
            <person name="Sterck L."/>
            <person name="Viollet A."/>
            <person name="Wang B.B."/>
            <person name="Wang K."/>
            <person name="Wang M."/>
            <person name="Wang X."/>
            <person name="Warfsmann J."/>
            <person name="Weissenbach J."/>
            <person name="White D.D."/>
            <person name="White J.D."/>
            <person name="Wiley G.B."/>
            <person name="Wincker P."/>
            <person name="Xing Y."/>
            <person name="Yang L."/>
            <person name="Yao Z."/>
            <person name="Ying F."/>
            <person name="Zhai J."/>
            <person name="Zhou L."/>
            <person name="Zuber A."/>
            <person name="Denarie J."/>
            <person name="Dixon R.A."/>
            <person name="May G.D."/>
            <person name="Schwartz D.C."/>
            <person name="Rogers J."/>
            <person name="Quetier F."/>
            <person name="Town C.D."/>
            <person name="Roe B.A."/>
        </authorList>
    </citation>
    <scope>NUCLEOTIDE SEQUENCE [LARGE SCALE GENOMIC DNA]</scope>
    <source>
        <strain evidence="2">A17</strain>
        <strain evidence="4 5">cv. Jemalong A17</strain>
    </source>
</reference>
<proteinExistence type="predicted"/>
<dbReference type="InterPro" id="IPR001810">
    <property type="entry name" value="F-box_dom"/>
</dbReference>
<sequence length="153" mass="17150">MCTRGQVLGSITFFPSFQPSLTSHNTDCSHCRQTSSLSWYCVAMERKSGLIPSPRAKKKAKTGKEKVDEVEIQELSPSFADLPFPIATDILLRLPIKSVIICKCVCRTWNTVISDPHFAKVHFERSPYGFLILTCDRRLVSRTSLTVNATTVI</sequence>
<protein>
    <submittedName>
        <fullName evidence="2">F-box and associated interaction domain protein</fullName>
    </submittedName>
    <submittedName>
        <fullName evidence="3">Putative F-box domain-containing protein</fullName>
    </submittedName>
</protein>
<dbReference type="PANTHER" id="PTHR31672">
    <property type="entry name" value="BNACNNG10540D PROTEIN"/>
    <property type="match status" value="1"/>
</dbReference>
<evidence type="ECO:0000313" key="5">
    <source>
        <dbReference type="Proteomes" id="UP000002051"/>
    </source>
</evidence>
<dbReference type="CDD" id="cd22157">
    <property type="entry name" value="F-box_AtFBW1-like"/>
    <property type="match status" value="1"/>
</dbReference>
<reference evidence="4" key="3">
    <citation type="submission" date="2015-04" db="UniProtKB">
        <authorList>
            <consortium name="EnsemblPlants"/>
        </authorList>
    </citation>
    <scope>IDENTIFICATION</scope>
    <source>
        <strain evidence="4">cv. Jemalong A17</strain>
    </source>
</reference>
<gene>
    <name evidence="2" type="ordered locus">MTR_5g074870</name>
    <name evidence="3" type="ORF">MtrunA17_Chr5g0432411</name>
</gene>
<dbReference type="InterPro" id="IPR050796">
    <property type="entry name" value="SCF_F-box_component"/>
</dbReference>
<dbReference type="AlphaFoldDB" id="G7KFL9"/>
<dbReference type="Gene3D" id="1.20.1280.50">
    <property type="match status" value="1"/>
</dbReference>
<dbReference type="SMART" id="SM00256">
    <property type="entry name" value="FBOX"/>
    <property type="match status" value="1"/>
</dbReference>
<reference evidence="3" key="4">
    <citation type="journal article" date="2018" name="Nat. Plants">
        <title>Whole-genome landscape of Medicago truncatula symbiotic genes.</title>
        <authorList>
            <person name="Pecrix Y."/>
            <person name="Gamas P."/>
            <person name="Carrere S."/>
        </authorList>
    </citation>
    <scope>NUCLEOTIDE SEQUENCE</scope>
    <source>
        <tissue evidence="3">Leaves</tissue>
    </source>
</reference>
<evidence type="ECO:0000313" key="3">
    <source>
        <dbReference type="EMBL" id="RHN56716.1"/>
    </source>
</evidence>
<dbReference type="EnsemblPlants" id="AES98950">
    <property type="protein sequence ID" value="AES98950"/>
    <property type="gene ID" value="MTR_5g074870"/>
</dbReference>
<reference evidence="2 5" key="2">
    <citation type="journal article" date="2014" name="BMC Genomics">
        <title>An improved genome release (version Mt4.0) for the model legume Medicago truncatula.</title>
        <authorList>
            <person name="Tang H."/>
            <person name="Krishnakumar V."/>
            <person name="Bidwell S."/>
            <person name="Rosen B."/>
            <person name="Chan A."/>
            <person name="Zhou S."/>
            <person name="Gentzbittel L."/>
            <person name="Childs K.L."/>
            <person name="Yandell M."/>
            <person name="Gundlach H."/>
            <person name="Mayer K.F."/>
            <person name="Schwartz D.C."/>
            <person name="Town C.D."/>
        </authorList>
    </citation>
    <scope>GENOME REANNOTATION</scope>
    <source>
        <strain evidence="4 5">cv. Jemalong A17</strain>
    </source>
</reference>
<evidence type="ECO:0000313" key="2">
    <source>
        <dbReference type="EMBL" id="AES98950.1"/>
    </source>
</evidence>
<dbReference type="EMBL" id="CM001221">
    <property type="protein sequence ID" value="AES98950.1"/>
    <property type="molecule type" value="Genomic_DNA"/>
</dbReference>
<dbReference type="Gramene" id="rna32154">
    <property type="protein sequence ID" value="RHN56716.1"/>
    <property type="gene ID" value="gene32154"/>
</dbReference>